<evidence type="ECO:0000313" key="6">
    <source>
        <dbReference type="Proteomes" id="UP001226574"/>
    </source>
</evidence>
<dbReference type="InterPro" id="IPR000160">
    <property type="entry name" value="GGDEF_dom"/>
</dbReference>
<feature type="domain" description="GGDEF" evidence="4">
    <location>
        <begin position="208"/>
        <end position="337"/>
    </location>
</feature>
<dbReference type="Gene3D" id="3.30.70.270">
    <property type="match status" value="1"/>
</dbReference>
<evidence type="ECO:0000259" key="4">
    <source>
        <dbReference type="PROSITE" id="PS50887"/>
    </source>
</evidence>
<gene>
    <name evidence="5" type="ORF">RC083_20210</name>
</gene>
<organism evidence="5 6">
    <name type="scientific">Pseudoalteromonas haloplanktis</name>
    <name type="common">Alteromonas haloplanktis</name>
    <dbReference type="NCBI Taxonomy" id="228"/>
    <lineage>
        <taxon>Bacteria</taxon>
        <taxon>Pseudomonadati</taxon>
        <taxon>Pseudomonadota</taxon>
        <taxon>Gammaproteobacteria</taxon>
        <taxon>Alteromonadales</taxon>
        <taxon>Pseudoalteromonadaceae</taxon>
        <taxon>Pseudoalteromonas</taxon>
    </lineage>
</organism>
<dbReference type="RefSeq" id="WP_309039747.1">
    <property type="nucleotide sequence ID" value="NZ_JAVIFY010000023.1"/>
</dbReference>
<sequence length="337" mass="37953">MLKNYSDQDERKLVIKYFACIGFSATALMGSLAIFNQQYILFFTLFTCSSLFLYSWFIHKKEKVAASIISYTLYTLMLYLVLTGGAKGTGPIWIFIVPPVTFFIRGLKLGAIDSSVFILCIIAAFISADYFEIYEYNSPELVFRIILCFFIVVLLSGFYEFFRESHSKKIIALAKENETLATKDPLTGLPNRRYTIDYINELNKPKHAPLSIVLFDIDDFKKINDTYGHSVGDQALVHLASIFTDICCSKDIIARWGGEEFLLVLENTTENAAIKIADTLRLKIQNTAMNIENQSVHFTISGGVKEISPADSIDSAINSADNNLYRAKNNGKNQICC</sequence>
<feature type="transmembrane region" description="Helical" evidence="3">
    <location>
        <begin position="116"/>
        <end position="135"/>
    </location>
</feature>
<dbReference type="InterPro" id="IPR048435">
    <property type="entry name" value="MASE6"/>
</dbReference>
<dbReference type="GO" id="GO:0052621">
    <property type="term" value="F:diguanylate cyclase activity"/>
    <property type="evidence" value="ECO:0007669"/>
    <property type="project" value="UniProtKB-EC"/>
</dbReference>
<feature type="transmembrane region" description="Helical" evidence="3">
    <location>
        <begin position="64"/>
        <end position="82"/>
    </location>
</feature>
<feature type="transmembrane region" description="Helical" evidence="3">
    <location>
        <begin position="13"/>
        <end position="33"/>
    </location>
</feature>
<dbReference type="InterPro" id="IPR029787">
    <property type="entry name" value="Nucleotide_cyclase"/>
</dbReference>
<keyword evidence="3" id="KW-1133">Transmembrane helix</keyword>
<reference evidence="5 6" key="1">
    <citation type="submission" date="2023-08" db="EMBL/GenBank/DDBJ databases">
        <title>Pseudoalteromonas haloplanktis LL1 genome.</title>
        <authorList>
            <person name="Wu S."/>
        </authorList>
    </citation>
    <scope>NUCLEOTIDE SEQUENCE [LARGE SCALE GENOMIC DNA]</scope>
    <source>
        <strain evidence="5 6">LL1</strain>
    </source>
</reference>
<dbReference type="SUPFAM" id="SSF55073">
    <property type="entry name" value="Nucleotide cyclase"/>
    <property type="match status" value="1"/>
</dbReference>
<dbReference type="SMART" id="SM00267">
    <property type="entry name" value="GGDEF"/>
    <property type="match status" value="1"/>
</dbReference>
<dbReference type="CDD" id="cd01949">
    <property type="entry name" value="GGDEF"/>
    <property type="match status" value="1"/>
</dbReference>
<dbReference type="PANTHER" id="PTHR45138">
    <property type="entry name" value="REGULATORY COMPONENTS OF SENSORY TRANSDUCTION SYSTEM"/>
    <property type="match status" value="1"/>
</dbReference>
<keyword evidence="6" id="KW-1185">Reference proteome</keyword>
<protein>
    <recommendedName>
        <fullName evidence="1">diguanylate cyclase</fullName>
        <ecNumber evidence="1">2.7.7.65</ecNumber>
    </recommendedName>
</protein>
<feature type="transmembrane region" description="Helical" evidence="3">
    <location>
        <begin position="88"/>
        <end position="104"/>
    </location>
</feature>
<dbReference type="EC" id="2.7.7.65" evidence="1"/>
<proteinExistence type="predicted"/>
<dbReference type="PROSITE" id="PS50887">
    <property type="entry name" value="GGDEF"/>
    <property type="match status" value="1"/>
</dbReference>
<evidence type="ECO:0000256" key="1">
    <source>
        <dbReference type="ARBA" id="ARBA00012528"/>
    </source>
</evidence>
<dbReference type="Pfam" id="PF20966">
    <property type="entry name" value="MASE6"/>
    <property type="match status" value="1"/>
</dbReference>
<evidence type="ECO:0000256" key="2">
    <source>
        <dbReference type="ARBA" id="ARBA00034247"/>
    </source>
</evidence>
<feature type="transmembrane region" description="Helical" evidence="3">
    <location>
        <begin position="141"/>
        <end position="162"/>
    </location>
</feature>
<comment type="caution">
    <text evidence="5">The sequence shown here is derived from an EMBL/GenBank/DDBJ whole genome shotgun (WGS) entry which is preliminary data.</text>
</comment>
<evidence type="ECO:0000313" key="5">
    <source>
        <dbReference type="EMBL" id="MDQ9093894.1"/>
    </source>
</evidence>
<keyword evidence="5" id="KW-0808">Transferase</keyword>
<dbReference type="PANTHER" id="PTHR45138:SF9">
    <property type="entry name" value="DIGUANYLATE CYCLASE DGCM-RELATED"/>
    <property type="match status" value="1"/>
</dbReference>
<dbReference type="Pfam" id="PF00990">
    <property type="entry name" value="GGDEF"/>
    <property type="match status" value="1"/>
</dbReference>
<dbReference type="EMBL" id="JAVIFY010000023">
    <property type="protein sequence ID" value="MDQ9093894.1"/>
    <property type="molecule type" value="Genomic_DNA"/>
</dbReference>
<dbReference type="InterPro" id="IPR043128">
    <property type="entry name" value="Rev_trsase/Diguanyl_cyclase"/>
</dbReference>
<name>A0ABU1BJ14_PSEHA</name>
<accession>A0ABU1BJ14</accession>
<dbReference type="Proteomes" id="UP001226574">
    <property type="component" value="Unassembled WGS sequence"/>
</dbReference>
<feature type="transmembrane region" description="Helical" evidence="3">
    <location>
        <begin position="39"/>
        <end position="57"/>
    </location>
</feature>
<keyword evidence="3" id="KW-0472">Membrane</keyword>
<keyword evidence="5" id="KW-0548">Nucleotidyltransferase</keyword>
<dbReference type="InterPro" id="IPR050469">
    <property type="entry name" value="Diguanylate_Cyclase"/>
</dbReference>
<dbReference type="NCBIfam" id="TIGR00254">
    <property type="entry name" value="GGDEF"/>
    <property type="match status" value="1"/>
</dbReference>
<evidence type="ECO:0000256" key="3">
    <source>
        <dbReference type="SAM" id="Phobius"/>
    </source>
</evidence>
<comment type="catalytic activity">
    <reaction evidence="2">
        <text>2 GTP = 3',3'-c-di-GMP + 2 diphosphate</text>
        <dbReference type="Rhea" id="RHEA:24898"/>
        <dbReference type="ChEBI" id="CHEBI:33019"/>
        <dbReference type="ChEBI" id="CHEBI:37565"/>
        <dbReference type="ChEBI" id="CHEBI:58805"/>
        <dbReference type="EC" id="2.7.7.65"/>
    </reaction>
</comment>
<keyword evidence="3" id="KW-0812">Transmembrane</keyword>